<sequence>MKITPVIEQLRAYAPGLEGRVAGGLDWDPTADSGKLEIPAAYVIAVGDSADEPTAQNVYTQAVRDAIDVCVVLPTDDERGQSVADPLHDLRAQLWRALVGFEPNPESGPLLYDGGQLLLIDRERVVYRYRFYADLQLGRWEQTGEGKPQTWQEWQLAGLPALDGIDTRFDFINPLKDSNVTAPGPDGRVEFTTRENLTP</sequence>
<dbReference type="Proteomes" id="UP000233399">
    <property type="component" value="Unassembled WGS sequence"/>
</dbReference>
<name>A0A2N1IMC5_9PSED</name>
<dbReference type="EMBL" id="PJCG01000061">
    <property type="protein sequence ID" value="PKI19407.1"/>
    <property type="molecule type" value="Genomic_DNA"/>
</dbReference>
<evidence type="ECO:0000313" key="1">
    <source>
        <dbReference type="EMBL" id="PKI19407.1"/>
    </source>
</evidence>
<dbReference type="AlphaFoldDB" id="A0A2N1IMC5"/>
<gene>
    <name evidence="1" type="ORF">CXB65_23255</name>
</gene>
<dbReference type="Pfam" id="PF23840">
    <property type="entry name" value="Phage_tail_terminator"/>
    <property type="match status" value="1"/>
</dbReference>
<organism evidence="1 2">
    <name type="scientific">Pseudomonas monteilii</name>
    <dbReference type="NCBI Taxonomy" id="76759"/>
    <lineage>
        <taxon>Bacteria</taxon>
        <taxon>Pseudomonadati</taxon>
        <taxon>Pseudomonadota</taxon>
        <taxon>Gammaproteobacteria</taxon>
        <taxon>Pseudomonadales</taxon>
        <taxon>Pseudomonadaceae</taxon>
        <taxon>Pseudomonas</taxon>
    </lineage>
</organism>
<evidence type="ECO:0000313" key="2">
    <source>
        <dbReference type="Proteomes" id="UP000233399"/>
    </source>
</evidence>
<proteinExistence type="predicted"/>
<dbReference type="RefSeq" id="WP_101196686.1">
    <property type="nucleotide sequence ID" value="NZ_PJCG01000061.1"/>
</dbReference>
<comment type="caution">
    <text evidence="1">The sequence shown here is derived from an EMBL/GenBank/DDBJ whole genome shotgun (WGS) entry which is preliminary data.</text>
</comment>
<accession>A0A2N1IMC5</accession>
<protein>
    <submittedName>
        <fullName evidence="1">Uncharacterized protein</fullName>
    </submittedName>
</protein>
<reference evidence="1 2" key="1">
    <citation type="submission" date="2017-12" db="EMBL/GenBank/DDBJ databases">
        <title>Isolation and characterization of an aerobic denitrifying Pseudomonas monteilii CY06 from aquaculture ponds.</title>
        <authorList>
            <person name="Ma Q."/>
            <person name="Cai Y."/>
            <person name="He Z."/>
        </authorList>
    </citation>
    <scope>NUCLEOTIDE SEQUENCE [LARGE SCALE GENOMIC DNA]</scope>
    <source>
        <strain evidence="1 2">CY06</strain>
    </source>
</reference>
<dbReference type="InterPro" id="IPR056912">
    <property type="entry name" value="Phage_JBD30_tail_term-like"/>
</dbReference>